<evidence type="ECO:0000259" key="2">
    <source>
        <dbReference type="SMART" id="SM01217"/>
    </source>
</evidence>
<dbReference type="PANTHER" id="PTHR30620">
    <property type="entry name" value="PERIPLASMIC BETA-GLUCOSIDASE-RELATED"/>
    <property type="match status" value="1"/>
</dbReference>
<evidence type="ECO:0000256" key="1">
    <source>
        <dbReference type="ARBA" id="ARBA00022801"/>
    </source>
</evidence>
<dbReference type="GO" id="GO:0008422">
    <property type="term" value="F:beta-glucosidase activity"/>
    <property type="evidence" value="ECO:0007669"/>
    <property type="project" value="UniProtKB-EC"/>
</dbReference>
<evidence type="ECO:0000313" key="4">
    <source>
        <dbReference type="Proteomes" id="UP001230220"/>
    </source>
</evidence>
<dbReference type="RefSeq" id="WP_307411724.1">
    <property type="nucleotide sequence ID" value="NZ_JAUSUR010000009.1"/>
</dbReference>
<dbReference type="InterPro" id="IPR051915">
    <property type="entry name" value="Cellulose_Degrad_GH3"/>
</dbReference>
<dbReference type="Pfam" id="PF14310">
    <property type="entry name" value="Fn3-like"/>
    <property type="match status" value="1"/>
</dbReference>
<dbReference type="Gene3D" id="3.40.50.1700">
    <property type="entry name" value="Glycoside hydrolase family 3 C-terminal domain"/>
    <property type="match status" value="1"/>
</dbReference>
<comment type="caution">
    <text evidence="3">The sequence shown here is derived from an EMBL/GenBank/DDBJ whole genome shotgun (WGS) entry which is preliminary data.</text>
</comment>
<keyword evidence="3" id="KW-0326">Glycosidase</keyword>
<dbReference type="SMART" id="SM01217">
    <property type="entry name" value="Fn3_like"/>
    <property type="match status" value="1"/>
</dbReference>
<proteinExistence type="predicted"/>
<evidence type="ECO:0000313" key="3">
    <source>
        <dbReference type="EMBL" id="MDQ0363120.1"/>
    </source>
</evidence>
<dbReference type="InterPro" id="IPR001764">
    <property type="entry name" value="Glyco_hydro_3_N"/>
</dbReference>
<keyword evidence="1 3" id="KW-0378">Hydrolase</keyword>
<name>A0ABU0E8I8_9FIRM</name>
<reference evidence="3 4" key="1">
    <citation type="submission" date="2023-07" db="EMBL/GenBank/DDBJ databases">
        <title>Genomic Encyclopedia of Type Strains, Phase IV (KMG-IV): sequencing the most valuable type-strain genomes for metagenomic binning, comparative biology and taxonomic classification.</title>
        <authorList>
            <person name="Goeker M."/>
        </authorList>
    </citation>
    <scope>NUCLEOTIDE SEQUENCE [LARGE SCALE GENOMIC DNA]</scope>
    <source>
        <strain evidence="3 4">DSM 16784</strain>
    </source>
</reference>
<dbReference type="Gene3D" id="2.60.40.10">
    <property type="entry name" value="Immunoglobulins"/>
    <property type="match status" value="1"/>
</dbReference>
<accession>A0ABU0E8I8</accession>
<dbReference type="Pfam" id="PF00933">
    <property type="entry name" value="Glyco_hydro_3"/>
    <property type="match status" value="1"/>
</dbReference>
<dbReference type="Proteomes" id="UP001230220">
    <property type="component" value="Unassembled WGS sequence"/>
</dbReference>
<dbReference type="InterPro" id="IPR013783">
    <property type="entry name" value="Ig-like_fold"/>
</dbReference>
<gene>
    <name evidence="3" type="ORF">J2S15_003881</name>
</gene>
<dbReference type="EC" id="3.2.1.21" evidence="3"/>
<dbReference type="InterPro" id="IPR017853">
    <property type="entry name" value="GH"/>
</dbReference>
<dbReference type="SUPFAM" id="SSF51445">
    <property type="entry name" value="(Trans)glycosidases"/>
    <property type="match status" value="1"/>
</dbReference>
<dbReference type="InterPro" id="IPR026891">
    <property type="entry name" value="Fn3-like"/>
</dbReference>
<dbReference type="InterPro" id="IPR036962">
    <property type="entry name" value="Glyco_hydro_3_N_sf"/>
</dbReference>
<protein>
    <submittedName>
        <fullName evidence="3">Beta-glucosidase</fullName>
        <ecNumber evidence="3">3.2.1.21</ecNumber>
    </submittedName>
</protein>
<dbReference type="InterPro" id="IPR036881">
    <property type="entry name" value="Glyco_hydro_3_C_sf"/>
</dbReference>
<keyword evidence="4" id="KW-1185">Reference proteome</keyword>
<dbReference type="Pfam" id="PF01915">
    <property type="entry name" value="Glyco_hydro_3_C"/>
    <property type="match status" value="1"/>
</dbReference>
<organism evidence="3 4">
    <name type="scientific">Breznakia pachnodae</name>
    <dbReference type="NCBI Taxonomy" id="265178"/>
    <lineage>
        <taxon>Bacteria</taxon>
        <taxon>Bacillati</taxon>
        <taxon>Bacillota</taxon>
        <taxon>Erysipelotrichia</taxon>
        <taxon>Erysipelotrichales</taxon>
        <taxon>Erysipelotrichaceae</taxon>
        <taxon>Breznakia</taxon>
    </lineage>
</organism>
<sequence length="801" mass="88963">MDKKAYLNDLLSQMTIDEKIAQLSCTLPLTLIEDEVINEERLKENHPHGVGRMTQFGTGFLRGPKAIAKAYNAIQKYHVENTRLGIPALIQIESIAGVVAKDATVFPVPVAVASTWEPSLSRKIGDISSAEAKALGVRQCLAPVADVTRDARWGRVGETFGEDPTLVTRLSVEQVKGLQKDDIRNNVVSCAKHFLGYGASEKGINTSSIHYGEKEIMETYARPFNAMIKEANLQSVMVTYSEIDGVPISTNKYYLRNILRGAMKFSGTALCDAMSIPRTHQQQGMYKDNHVAAIKAIEAGLDADTPMTTVYTTLKDSIENGEVEEKYLDEAVLRVLTHKYDLGLFENPYVDERRIDEVFYKESSQAVSKEIAEKEVTLLKNDGILPLNKDNKQKLVLVGPFADRLNTLFGGYAYPSFAEMLLNVTYSAKKETSKMEGLGAFFSQLLNIDDVAKEMKLDLNLSYEDNVQNYIKDVYGIDTLYEAMQKVFTNTDISCFKGTDEEIETILEASKESDVIIATLGEVTGFGKDATSGEGIDNPDITLPGNQKFVLQKLCESGKPVVLVLFNGRPLELQYAADHCAAILEVWYPGPHGAQAITKVLSGEINPGGKLPLSFPKHVNQSPLYYGHRASSGYREVNHTIKDKEKIEASNLAPLYHFGHGLSYTTYSYSDLKTPESIQTKDTFDVSFKVKNTGEVAGEEVVQVYAQMLGATSIRPVMELKGFKRIHFNKGEEKEVTFTFDTTQFMYFNEDRDYALEAGTLKVFVGSSSIDLRLETQIEIAGKTYTDEMFVGCCDFTCTVK</sequence>
<dbReference type="SUPFAM" id="SSF52279">
    <property type="entry name" value="Beta-D-glucan exohydrolase, C-terminal domain"/>
    <property type="match status" value="1"/>
</dbReference>
<dbReference type="PRINTS" id="PR00133">
    <property type="entry name" value="GLHYDRLASE3"/>
</dbReference>
<dbReference type="Gene3D" id="3.20.20.300">
    <property type="entry name" value="Glycoside hydrolase, family 3, N-terminal domain"/>
    <property type="match status" value="1"/>
</dbReference>
<feature type="domain" description="Fibronectin type III-like" evidence="2">
    <location>
        <begin position="700"/>
        <end position="769"/>
    </location>
</feature>
<dbReference type="InterPro" id="IPR002772">
    <property type="entry name" value="Glyco_hydro_3_C"/>
</dbReference>
<dbReference type="PANTHER" id="PTHR30620:SF123">
    <property type="entry name" value="BETA-XYLOSIDASE"/>
    <property type="match status" value="1"/>
</dbReference>
<dbReference type="EMBL" id="JAUSUR010000009">
    <property type="protein sequence ID" value="MDQ0363120.1"/>
    <property type="molecule type" value="Genomic_DNA"/>
</dbReference>